<dbReference type="PROSITE" id="PS52029">
    <property type="entry name" value="LD_TPASE"/>
    <property type="match status" value="1"/>
</dbReference>
<dbReference type="UniPathway" id="UPA00219"/>
<keyword evidence="10" id="KW-1185">Reference proteome</keyword>
<comment type="pathway">
    <text evidence="1 7">Cell wall biogenesis; peptidoglycan biosynthesis.</text>
</comment>
<reference evidence="9 10" key="1">
    <citation type="submission" date="2013-08" db="EMBL/GenBank/DDBJ databases">
        <title>Genome sequencing of Lysobacter.</title>
        <authorList>
            <person name="Zhang S."/>
            <person name="Wang G."/>
        </authorList>
    </citation>
    <scope>NUCLEOTIDE SEQUENCE [LARGE SCALE GENOMIC DNA]</scope>
    <source>
        <strain evidence="9 10">GH1-9</strain>
    </source>
</reference>
<sequence>MAGVLAVVIAAAQASVPFWGAKTSSPADTPPAQLKAGQWFWGGDDKTLGPIAVVVSLTEQRGYVCRNGVLIGFTTVSTGKPGHETPTGVFHISQKDKDHHSSKYNNAPMPYQQRLTQDGVALHAGGLPGYPESHGCVHLPSEFARLLFGASNMGMTVVVAEEGKAPAAMVHPTALIPIDPVTGGQAVMPTLDDGQPFRWQPEQSPDGSISMVISTTDQRIVVLRNGIEIGRARIHVRDPHRRSGTHAYVASTEYMGGEVPGYPGLKMPKWTVIGIPGHGDEQGTVLDADAIHDLVMPHEFARQLAPLIVPGTVVVATDQRMLPHSTGRVQAVIDTLPPTATAAR</sequence>
<evidence type="ECO:0000313" key="10">
    <source>
        <dbReference type="Proteomes" id="UP000029998"/>
    </source>
</evidence>
<dbReference type="GO" id="GO:0018104">
    <property type="term" value="P:peptidoglycan-protein cross-linking"/>
    <property type="evidence" value="ECO:0007669"/>
    <property type="project" value="TreeGrafter"/>
</dbReference>
<gene>
    <name evidence="9" type="ORF">N800_11570</name>
</gene>
<dbReference type="NCBIfam" id="NF004785">
    <property type="entry name" value="PRK06132.1-2"/>
    <property type="match status" value="1"/>
</dbReference>
<evidence type="ECO:0000256" key="4">
    <source>
        <dbReference type="ARBA" id="ARBA00022960"/>
    </source>
</evidence>
<dbReference type="Pfam" id="PF03734">
    <property type="entry name" value="YkuD"/>
    <property type="match status" value="1"/>
</dbReference>
<dbReference type="CDD" id="cd16913">
    <property type="entry name" value="YkuD_like"/>
    <property type="match status" value="1"/>
</dbReference>
<dbReference type="AlphaFoldDB" id="A0A0A0EYY1"/>
<dbReference type="Proteomes" id="UP000029998">
    <property type="component" value="Unassembled WGS sequence"/>
</dbReference>
<dbReference type="SUPFAM" id="SSF141523">
    <property type="entry name" value="L,D-transpeptidase catalytic domain-like"/>
    <property type="match status" value="1"/>
</dbReference>
<dbReference type="GO" id="GO:0016740">
    <property type="term" value="F:transferase activity"/>
    <property type="evidence" value="ECO:0007669"/>
    <property type="project" value="UniProtKB-KW"/>
</dbReference>
<dbReference type="eggNOG" id="COG1376">
    <property type="taxonomic scope" value="Bacteria"/>
</dbReference>
<dbReference type="GO" id="GO:0005576">
    <property type="term" value="C:extracellular region"/>
    <property type="evidence" value="ECO:0007669"/>
    <property type="project" value="TreeGrafter"/>
</dbReference>
<evidence type="ECO:0000256" key="3">
    <source>
        <dbReference type="ARBA" id="ARBA00022679"/>
    </source>
</evidence>
<evidence type="ECO:0000256" key="2">
    <source>
        <dbReference type="ARBA" id="ARBA00005992"/>
    </source>
</evidence>
<dbReference type="Gene3D" id="2.40.440.10">
    <property type="entry name" value="L,D-transpeptidase catalytic domain-like"/>
    <property type="match status" value="1"/>
</dbReference>
<dbReference type="PANTHER" id="PTHR30582">
    <property type="entry name" value="L,D-TRANSPEPTIDASE"/>
    <property type="match status" value="1"/>
</dbReference>
<dbReference type="GO" id="GO:0008360">
    <property type="term" value="P:regulation of cell shape"/>
    <property type="evidence" value="ECO:0007669"/>
    <property type="project" value="UniProtKB-UniRule"/>
</dbReference>
<comment type="similarity">
    <text evidence="2">Belongs to the YkuD family.</text>
</comment>
<dbReference type="InterPro" id="IPR016915">
    <property type="entry name" value="UCP029342"/>
</dbReference>
<evidence type="ECO:0000313" key="9">
    <source>
        <dbReference type="EMBL" id="KGM55754.1"/>
    </source>
</evidence>
<evidence type="ECO:0000256" key="1">
    <source>
        <dbReference type="ARBA" id="ARBA00004752"/>
    </source>
</evidence>
<keyword evidence="3" id="KW-0808">Transferase</keyword>
<feature type="domain" description="L,D-TPase catalytic" evidence="8">
    <location>
        <begin position="51"/>
        <end position="160"/>
    </location>
</feature>
<evidence type="ECO:0000259" key="8">
    <source>
        <dbReference type="PROSITE" id="PS52029"/>
    </source>
</evidence>
<dbReference type="EMBL" id="AVPU01000003">
    <property type="protein sequence ID" value="KGM55754.1"/>
    <property type="molecule type" value="Genomic_DNA"/>
</dbReference>
<dbReference type="GO" id="GO:0071555">
    <property type="term" value="P:cell wall organization"/>
    <property type="evidence" value="ECO:0007669"/>
    <property type="project" value="UniProtKB-UniRule"/>
</dbReference>
<dbReference type="PANTHER" id="PTHR30582:SF2">
    <property type="entry name" value="L,D-TRANSPEPTIDASE YCIB-RELATED"/>
    <property type="match status" value="1"/>
</dbReference>
<keyword evidence="6 7" id="KW-0961">Cell wall biogenesis/degradation</keyword>
<comment type="caution">
    <text evidence="9">The sequence shown here is derived from an EMBL/GenBank/DDBJ whole genome shotgun (WGS) entry which is preliminary data.</text>
</comment>
<evidence type="ECO:0000256" key="5">
    <source>
        <dbReference type="ARBA" id="ARBA00022984"/>
    </source>
</evidence>
<dbReference type="STRING" id="1385517.N800_11570"/>
<feature type="active site" description="Nucleophile" evidence="7">
    <location>
        <position position="136"/>
    </location>
</feature>
<dbReference type="InterPro" id="IPR005490">
    <property type="entry name" value="LD_TPept_cat_dom"/>
</dbReference>
<dbReference type="InterPro" id="IPR050979">
    <property type="entry name" value="LD-transpeptidase"/>
</dbReference>
<protein>
    <submittedName>
        <fullName evidence="9">ErfK-YbiS-YcfS-YnhG family protein</fullName>
    </submittedName>
</protein>
<evidence type="ECO:0000256" key="7">
    <source>
        <dbReference type="PROSITE-ProRule" id="PRU01373"/>
    </source>
</evidence>
<keyword evidence="4 7" id="KW-0133">Cell shape</keyword>
<feature type="active site" description="Proton donor/acceptor" evidence="7">
    <location>
        <position position="123"/>
    </location>
</feature>
<evidence type="ECO:0000256" key="6">
    <source>
        <dbReference type="ARBA" id="ARBA00023316"/>
    </source>
</evidence>
<organism evidence="9 10">
    <name type="scientific">Lysobacter daejeonensis GH1-9</name>
    <dbReference type="NCBI Taxonomy" id="1385517"/>
    <lineage>
        <taxon>Bacteria</taxon>
        <taxon>Pseudomonadati</taxon>
        <taxon>Pseudomonadota</taxon>
        <taxon>Gammaproteobacteria</taxon>
        <taxon>Lysobacterales</taxon>
        <taxon>Lysobacteraceae</taxon>
        <taxon>Aerolutibacter</taxon>
    </lineage>
</organism>
<dbReference type="InterPro" id="IPR038063">
    <property type="entry name" value="Transpep_catalytic_dom"/>
</dbReference>
<dbReference type="PIRSF" id="PIRSF029342">
    <property type="entry name" value="UCP029342_ErfK/YbiS/YcfS/YnhG"/>
    <property type="match status" value="1"/>
</dbReference>
<dbReference type="GO" id="GO:0071972">
    <property type="term" value="F:peptidoglycan L,D-transpeptidase activity"/>
    <property type="evidence" value="ECO:0007669"/>
    <property type="project" value="TreeGrafter"/>
</dbReference>
<keyword evidence="5 7" id="KW-0573">Peptidoglycan synthesis</keyword>
<proteinExistence type="inferred from homology"/>
<accession>A0A0A0EYY1</accession>
<dbReference type="OrthoDB" id="463216at2"/>
<name>A0A0A0EYY1_9GAMM</name>